<evidence type="ECO:0000313" key="3">
    <source>
        <dbReference type="Proteomes" id="UP001218218"/>
    </source>
</evidence>
<protein>
    <submittedName>
        <fullName evidence="2">Uncharacterized protein</fullName>
    </submittedName>
</protein>
<keyword evidence="3" id="KW-1185">Reference proteome</keyword>
<feature type="compositionally biased region" description="Basic residues" evidence="1">
    <location>
        <begin position="270"/>
        <end position="279"/>
    </location>
</feature>
<reference evidence="2" key="1">
    <citation type="submission" date="2023-03" db="EMBL/GenBank/DDBJ databases">
        <title>Massive genome expansion in bonnet fungi (Mycena s.s.) driven by repeated elements and novel gene families across ecological guilds.</title>
        <authorList>
            <consortium name="Lawrence Berkeley National Laboratory"/>
            <person name="Harder C.B."/>
            <person name="Miyauchi S."/>
            <person name="Viragh M."/>
            <person name="Kuo A."/>
            <person name="Thoen E."/>
            <person name="Andreopoulos B."/>
            <person name="Lu D."/>
            <person name="Skrede I."/>
            <person name="Drula E."/>
            <person name="Henrissat B."/>
            <person name="Morin E."/>
            <person name="Kohler A."/>
            <person name="Barry K."/>
            <person name="LaButti K."/>
            <person name="Morin E."/>
            <person name="Salamov A."/>
            <person name="Lipzen A."/>
            <person name="Mereny Z."/>
            <person name="Hegedus B."/>
            <person name="Baldrian P."/>
            <person name="Stursova M."/>
            <person name="Weitz H."/>
            <person name="Taylor A."/>
            <person name="Grigoriev I.V."/>
            <person name="Nagy L.G."/>
            <person name="Martin F."/>
            <person name="Kauserud H."/>
        </authorList>
    </citation>
    <scope>NUCLEOTIDE SEQUENCE</scope>
    <source>
        <strain evidence="2">CBHHK002</strain>
    </source>
</reference>
<feature type="region of interest" description="Disordered" evidence="1">
    <location>
        <begin position="124"/>
        <end position="143"/>
    </location>
</feature>
<evidence type="ECO:0000313" key="2">
    <source>
        <dbReference type="EMBL" id="KAJ7301552.1"/>
    </source>
</evidence>
<gene>
    <name evidence="2" type="ORF">DFH08DRAFT_827426</name>
</gene>
<organism evidence="2 3">
    <name type="scientific">Mycena albidolilacea</name>
    <dbReference type="NCBI Taxonomy" id="1033008"/>
    <lineage>
        <taxon>Eukaryota</taxon>
        <taxon>Fungi</taxon>
        <taxon>Dikarya</taxon>
        <taxon>Basidiomycota</taxon>
        <taxon>Agaricomycotina</taxon>
        <taxon>Agaricomycetes</taxon>
        <taxon>Agaricomycetidae</taxon>
        <taxon>Agaricales</taxon>
        <taxon>Marasmiineae</taxon>
        <taxon>Mycenaceae</taxon>
        <taxon>Mycena</taxon>
    </lineage>
</organism>
<name>A0AAD7E7B5_9AGAR</name>
<evidence type="ECO:0000256" key="1">
    <source>
        <dbReference type="SAM" id="MobiDB-lite"/>
    </source>
</evidence>
<feature type="region of interest" description="Disordered" evidence="1">
    <location>
        <begin position="227"/>
        <end position="279"/>
    </location>
</feature>
<accession>A0AAD7E7B5</accession>
<proteinExistence type="predicted"/>
<feature type="region of interest" description="Disordered" evidence="1">
    <location>
        <begin position="80"/>
        <end position="101"/>
    </location>
</feature>
<dbReference type="AlphaFoldDB" id="A0AAD7E7B5"/>
<dbReference type="Proteomes" id="UP001218218">
    <property type="component" value="Unassembled WGS sequence"/>
</dbReference>
<comment type="caution">
    <text evidence="2">The sequence shown here is derived from an EMBL/GenBank/DDBJ whole genome shotgun (WGS) entry which is preliminary data.</text>
</comment>
<sequence length="279" mass="30586">MYFFTRFCTKIAIASWRSQRAYNCGELRVGGARGYDELPPAPQLHLLAELALNGQGEQAQILLWQTQVLSQVLTQVNGRRSVQGASSPGQQPFPPLAGGGVGHWRSTLATTQSRLETAEDLIQQGAAPDSEDGNTETIPHPDKRSAVTMKELKALLKMDKLRCIAMRVFTRHRLHAGDLRPELVWKKQDTLVLGVISHAISNKFPSFNDSKESWDNIKMYRRDVDRLNTPDLGSGSGTGAGLGSQSGSNDDDNEDDMVLAGNENGDGHGKGKRRPNNPE</sequence>
<feature type="compositionally biased region" description="Gly residues" evidence="1">
    <location>
        <begin position="234"/>
        <end position="244"/>
    </location>
</feature>
<feature type="compositionally biased region" description="Polar residues" evidence="1">
    <location>
        <begin position="80"/>
        <end position="90"/>
    </location>
</feature>
<dbReference type="EMBL" id="JARIHO010000132">
    <property type="protein sequence ID" value="KAJ7301552.1"/>
    <property type="molecule type" value="Genomic_DNA"/>
</dbReference>